<name>H6BD81_OSTED</name>
<dbReference type="PANTHER" id="PTHR16943:SF8">
    <property type="entry name" value="2-METHYLCITRATE DEHYDRATASE"/>
    <property type="match status" value="1"/>
</dbReference>
<protein>
    <submittedName>
        <fullName evidence="2">Irg1 immunoresponsive protein 1</fullName>
    </submittedName>
</protein>
<feature type="non-terminal residue" evidence="2">
    <location>
        <position position="73"/>
    </location>
</feature>
<organism evidence="2">
    <name type="scientific">Ostrea edulis</name>
    <name type="common">Native oyster</name>
    <name type="synonym">European flat oyster</name>
    <dbReference type="NCBI Taxonomy" id="37623"/>
    <lineage>
        <taxon>Eukaryota</taxon>
        <taxon>Metazoa</taxon>
        <taxon>Spiralia</taxon>
        <taxon>Lophotrochozoa</taxon>
        <taxon>Mollusca</taxon>
        <taxon>Bivalvia</taxon>
        <taxon>Autobranchia</taxon>
        <taxon>Pteriomorphia</taxon>
        <taxon>Ostreida</taxon>
        <taxon>Ostreoidea</taxon>
        <taxon>Ostreidae</taxon>
        <taxon>Ostrea</taxon>
    </lineage>
</organism>
<evidence type="ECO:0000259" key="1">
    <source>
        <dbReference type="Pfam" id="PF19305"/>
    </source>
</evidence>
<dbReference type="Pfam" id="PF19305">
    <property type="entry name" value="MmgE_PrpD_C"/>
    <property type="match status" value="1"/>
</dbReference>
<dbReference type="GO" id="GO:0016829">
    <property type="term" value="F:lyase activity"/>
    <property type="evidence" value="ECO:0007669"/>
    <property type="project" value="InterPro"/>
</dbReference>
<sequence>VDVIVTLKNGEKFSARCKEPYGHWRRPMKDQDLKNKFLANSSLLPVFNQAKIIKLVSKMSATHTSSELSNLLS</sequence>
<accession>H6BD81</accession>
<dbReference type="PANTHER" id="PTHR16943">
    <property type="entry name" value="2-METHYLCITRATE DEHYDRATASE-RELATED"/>
    <property type="match status" value="1"/>
</dbReference>
<proteinExistence type="evidence at transcript level"/>
<dbReference type="AlphaFoldDB" id="H6BD81"/>
<dbReference type="SUPFAM" id="SSF103378">
    <property type="entry name" value="2-methylcitrate dehydratase PrpD"/>
    <property type="match status" value="1"/>
</dbReference>
<dbReference type="InterPro" id="IPR045337">
    <property type="entry name" value="MmgE_PrpD_C"/>
</dbReference>
<dbReference type="InterPro" id="IPR036148">
    <property type="entry name" value="MmgE/PrpD_sf"/>
</dbReference>
<dbReference type="InterPro" id="IPR005656">
    <property type="entry name" value="MmgE_PrpD"/>
</dbReference>
<feature type="domain" description="MmgE/PrpD C-terminal" evidence="1">
    <location>
        <begin position="3"/>
        <end position="55"/>
    </location>
</feature>
<feature type="non-terminal residue" evidence="2">
    <location>
        <position position="1"/>
    </location>
</feature>
<evidence type="ECO:0000313" key="2">
    <source>
        <dbReference type="EMBL" id="AFA34413.1"/>
    </source>
</evidence>
<reference evidence="2" key="1">
    <citation type="journal article" date="2012" name="Gene">
        <title>Identification and expression of immune genes in the flat oyster Ostrea edulis in response to bonamiosis.</title>
        <authorList>
            <person name="Martin-Gomez L."/>
            <person name="Villalba A."/>
            <person name="Abollo E."/>
        </authorList>
    </citation>
    <scope>NUCLEOTIDE SEQUENCE</scope>
</reference>
<dbReference type="EMBL" id="JF744713">
    <property type="protein sequence ID" value="AFA34413.1"/>
    <property type="molecule type" value="mRNA"/>
</dbReference>